<evidence type="ECO:0000256" key="7">
    <source>
        <dbReference type="SAM" id="Phobius"/>
    </source>
</evidence>
<feature type="signal peptide" evidence="8">
    <location>
        <begin position="1"/>
        <end position="27"/>
    </location>
</feature>
<evidence type="ECO:0000313" key="9">
    <source>
        <dbReference type="EMBL" id="KFD46546.1"/>
    </source>
</evidence>
<feature type="transmembrane region" description="Helical" evidence="7">
    <location>
        <begin position="240"/>
        <end position="259"/>
    </location>
</feature>
<dbReference type="EMBL" id="KL363364">
    <property type="protein sequence ID" value="KFD46546.1"/>
    <property type="molecule type" value="Genomic_DNA"/>
</dbReference>
<keyword evidence="5 7" id="KW-0472">Membrane</keyword>
<feature type="transmembrane region" description="Helical" evidence="7">
    <location>
        <begin position="395"/>
        <end position="414"/>
    </location>
</feature>
<evidence type="ECO:0000256" key="2">
    <source>
        <dbReference type="ARBA" id="ARBA00007863"/>
    </source>
</evidence>
<reference evidence="10 11" key="1">
    <citation type="journal article" date="2014" name="Nat. Genet.">
        <title>Genome and transcriptome of the porcine whipworm Trichuris suis.</title>
        <authorList>
            <person name="Jex A.R."/>
            <person name="Nejsum P."/>
            <person name="Schwarz E.M."/>
            <person name="Hu L."/>
            <person name="Young N.D."/>
            <person name="Hall R.S."/>
            <person name="Korhonen P.K."/>
            <person name="Liao S."/>
            <person name="Thamsborg S."/>
            <person name="Xia J."/>
            <person name="Xu P."/>
            <person name="Wang S."/>
            <person name="Scheerlinck J.P."/>
            <person name="Hofmann A."/>
            <person name="Sternberg P.W."/>
            <person name="Wang J."/>
            <person name="Gasser R.B."/>
        </authorList>
    </citation>
    <scope>NUCLEOTIDE SEQUENCE [LARGE SCALE GENOMIC DNA]</scope>
    <source>
        <strain evidence="10">DCEP-RM93F</strain>
        <strain evidence="9">DCEP-RM93M</strain>
    </source>
</reference>
<keyword evidence="3 7" id="KW-0812">Transmembrane</keyword>
<feature type="transmembrane region" description="Helical" evidence="7">
    <location>
        <begin position="43"/>
        <end position="62"/>
    </location>
</feature>
<sequence>MEAENKRRFVLGCLALLLVNVLWVVSAESSRFIFRQAKFERPFFVTYVKACLFSVYLINFCLSPRCRRFFSDRLAGLEEQSIDHSVENRDLSRALSEPHYERVNFLDKDNGENTEQEDVQSAGNLFAANIPKKVSFNEMREVRILPENEATEAYLARLPYTVWIRIAHKYGIPDTFRVKQAYRLSLIFFPLWFTANLSYSEALNLTESSIVNILSSTSSLFTLLLSSLIPSSTSAERFNISKLLSVALTVVGVYIVSSVDQTSFEVKSPFGIVWSLFGSFGYAIYAVALRHKVDPGGKLEMPMFFGFIGVNCMIFLWPLLLLLNLLGLERLYALPNAAQWLYILLNGILGTVIAEYLWLRACFLTSTFLATLSLSLIIPMTLIADQLLWKTNFPIYLYLGTLPMLLSFFGATVLSACESWDPVLTVVTWTVCQVQRLCCRRRKALKKRTELDMEQSISLITEPPSP</sequence>
<dbReference type="InterPro" id="IPR037185">
    <property type="entry name" value="EmrE-like"/>
</dbReference>
<keyword evidence="4 7" id="KW-1133">Transmembrane helix</keyword>
<dbReference type="Proteomes" id="UP000030764">
    <property type="component" value="Unassembled WGS sequence"/>
</dbReference>
<evidence type="ECO:0000256" key="1">
    <source>
        <dbReference type="ARBA" id="ARBA00004141"/>
    </source>
</evidence>
<evidence type="ECO:0000256" key="6">
    <source>
        <dbReference type="ARBA" id="ARBA00040744"/>
    </source>
</evidence>
<dbReference type="PANTHER" id="PTHR23051:SF0">
    <property type="entry name" value="SOLUTE CARRIER FAMILY 35 MEMBER F5"/>
    <property type="match status" value="1"/>
</dbReference>
<evidence type="ECO:0000313" key="11">
    <source>
        <dbReference type="Proteomes" id="UP000030764"/>
    </source>
</evidence>
<comment type="similarity">
    <text evidence="2">Belongs to the SLC35F solute transporter family.</text>
</comment>
<organism evidence="10">
    <name type="scientific">Trichuris suis</name>
    <name type="common">pig whipworm</name>
    <dbReference type="NCBI Taxonomy" id="68888"/>
    <lineage>
        <taxon>Eukaryota</taxon>
        <taxon>Metazoa</taxon>
        <taxon>Ecdysozoa</taxon>
        <taxon>Nematoda</taxon>
        <taxon>Enoplea</taxon>
        <taxon>Dorylaimia</taxon>
        <taxon>Trichinellida</taxon>
        <taxon>Trichuridae</taxon>
        <taxon>Trichuris</taxon>
    </lineage>
</organism>
<feature type="chain" id="PRO_5007379448" description="Solute carrier family 35 member F5" evidence="8">
    <location>
        <begin position="28"/>
        <end position="466"/>
    </location>
</feature>
<feature type="transmembrane region" description="Helical" evidence="7">
    <location>
        <begin position="366"/>
        <end position="389"/>
    </location>
</feature>
<dbReference type="Proteomes" id="UP000030758">
    <property type="component" value="Unassembled WGS sequence"/>
</dbReference>
<feature type="transmembrane region" description="Helical" evidence="7">
    <location>
        <begin position="181"/>
        <end position="198"/>
    </location>
</feature>
<keyword evidence="8" id="KW-0732">Signal</keyword>
<evidence type="ECO:0000256" key="4">
    <source>
        <dbReference type="ARBA" id="ARBA00022989"/>
    </source>
</evidence>
<evidence type="ECO:0000256" key="8">
    <source>
        <dbReference type="SAM" id="SignalP"/>
    </source>
</evidence>
<dbReference type="EMBL" id="KL367545">
    <property type="protein sequence ID" value="KFD65062.1"/>
    <property type="molecule type" value="Genomic_DNA"/>
</dbReference>
<proteinExistence type="inferred from homology"/>
<evidence type="ECO:0000313" key="10">
    <source>
        <dbReference type="EMBL" id="KFD65062.1"/>
    </source>
</evidence>
<protein>
    <recommendedName>
        <fullName evidence="6">Solute carrier family 35 member F5</fullName>
    </recommendedName>
</protein>
<gene>
    <name evidence="9" type="ORF">M513_12564</name>
    <name evidence="10" type="ORF">M514_12564</name>
</gene>
<comment type="subcellular location">
    <subcellularLocation>
        <location evidence="1">Membrane</location>
        <topology evidence="1">Multi-pass membrane protein</topology>
    </subcellularLocation>
</comment>
<name>A0A085N6G6_9BILA</name>
<evidence type="ECO:0000256" key="5">
    <source>
        <dbReference type="ARBA" id="ARBA00023136"/>
    </source>
</evidence>
<feature type="transmembrane region" description="Helical" evidence="7">
    <location>
        <begin position="210"/>
        <end position="228"/>
    </location>
</feature>
<feature type="transmembrane region" description="Helical" evidence="7">
    <location>
        <begin position="340"/>
        <end position="359"/>
    </location>
</feature>
<dbReference type="GO" id="GO:0016020">
    <property type="term" value="C:membrane"/>
    <property type="evidence" value="ECO:0007669"/>
    <property type="project" value="UniProtKB-SubCell"/>
</dbReference>
<dbReference type="PANTHER" id="PTHR23051">
    <property type="entry name" value="SOLUTE CARRIER FAMILY 35, MEMBER F5"/>
    <property type="match status" value="1"/>
</dbReference>
<evidence type="ECO:0000256" key="3">
    <source>
        <dbReference type="ARBA" id="ARBA00022692"/>
    </source>
</evidence>
<keyword evidence="11" id="KW-1185">Reference proteome</keyword>
<dbReference type="SUPFAM" id="SSF103481">
    <property type="entry name" value="Multidrug resistance efflux transporter EmrE"/>
    <property type="match status" value="1"/>
</dbReference>
<feature type="transmembrane region" description="Helical" evidence="7">
    <location>
        <begin position="301"/>
        <end position="320"/>
    </location>
</feature>
<accession>A0A085N6G6</accession>
<dbReference type="AlphaFoldDB" id="A0A085N6G6"/>
<feature type="transmembrane region" description="Helical" evidence="7">
    <location>
        <begin position="271"/>
        <end position="289"/>
    </location>
</feature>